<reference evidence="1" key="1">
    <citation type="submission" date="2022-08" db="EMBL/GenBank/DDBJ databases">
        <title>Polycladomyces zharkentsis sp. nov., a novel thermophilic CMC and starch-degrading bacterium isolated from a geothermal spring in Kazakhstan.</title>
        <authorList>
            <person name="Mashzhan A."/>
            <person name="Kistaubaeva A."/>
            <person name="Javier-Lopez R."/>
            <person name="Birkeland N.-K."/>
        </authorList>
    </citation>
    <scope>NUCLEOTIDE SEQUENCE</scope>
    <source>
        <strain evidence="1">KSR 13</strain>
    </source>
</reference>
<dbReference type="RefSeq" id="WP_301237709.1">
    <property type="nucleotide sequence ID" value="NZ_JANRHH010000017.1"/>
</dbReference>
<dbReference type="Proteomes" id="UP001174196">
    <property type="component" value="Unassembled WGS sequence"/>
</dbReference>
<evidence type="ECO:0000313" key="2">
    <source>
        <dbReference type="Proteomes" id="UP001174196"/>
    </source>
</evidence>
<comment type="caution">
    <text evidence="1">The sequence shown here is derived from an EMBL/GenBank/DDBJ whole genome shotgun (WGS) entry which is preliminary data.</text>
</comment>
<accession>A0ABT8IJN9</accession>
<keyword evidence="2" id="KW-1185">Reference proteome</keyword>
<sequence length="47" mass="5430">MAKQRHHDQHNGHHTGAVWFDVCAKFSEYTCINILTTNSKLSFPNDE</sequence>
<name>A0ABT8IJN9_9BACL</name>
<organism evidence="1 2">
    <name type="scientific">Polycladomyces subterraneus</name>
    <dbReference type="NCBI Taxonomy" id="1016997"/>
    <lineage>
        <taxon>Bacteria</taxon>
        <taxon>Bacillati</taxon>
        <taxon>Bacillota</taxon>
        <taxon>Bacilli</taxon>
        <taxon>Bacillales</taxon>
        <taxon>Thermoactinomycetaceae</taxon>
        <taxon>Polycladomyces</taxon>
    </lineage>
</organism>
<gene>
    <name evidence="1" type="ORF">NWF35_03615</name>
</gene>
<proteinExistence type="predicted"/>
<evidence type="ECO:0000313" key="1">
    <source>
        <dbReference type="EMBL" id="MDN4592998.1"/>
    </source>
</evidence>
<dbReference type="EMBL" id="JANRHH010000017">
    <property type="protein sequence ID" value="MDN4592998.1"/>
    <property type="molecule type" value="Genomic_DNA"/>
</dbReference>
<protein>
    <submittedName>
        <fullName evidence="1">Uncharacterized protein</fullName>
    </submittedName>
</protein>